<keyword evidence="1" id="KW-1133">Transmembrane helix</keyword>
<dbReference type="STRING" id="1123500.GCA_000420365_00455"/>
<dbReference type="PATRIC" id="fig|1123500.6.peg.46"/>
<accession>A0A0R2FXV8</accession>
<evidence type="ECO:0000256" key="1">
    <source>
        <dbReference type="SAM" id="Phobius"/>
    </source>
</evidence>
<dbReference type="Proteomes" id="UP000051296">
    <property type="component" value="Unassembled WGS sequence"/>
</dbReference>
<dbReference type="Pfam" id="PF17255">
    <property type="entry name" value="EbsA"/>
    <property type="match status" value="1"/>
</dbReference>
<dbReference type="eggNOG" id="ENOG50316EY">
    <property type="taxonomic scope" value="Bacteria"/>
</dbReference>
<evidence type="ECO:0008006" key="4">
    <source>
        <dbReference type="Google" id="ProtNLM"/>
    </source>
</evidence>
<evidence type="ECO:0000313" key="3">
    <source>
        <dbReference type="Proteomes" id="UP000051296"/>
    </source>
</evidence>
<dbReference type="InterPro" id="IPR020215">
    <property type="entry name" value="EbsA-like"/>
</dbReference>
<gene>
    <name evidence="2" type="ORF">IV68_GL000047</name>
</gene>
<feature type="transmembrane region" description="Helical" evidence="1">
    <location>
        <begin position="37"/>
        <end position="56"/>
    </location>
</feature>
<sequence length="131" mass="15455">MNGYYQPAGLIGRVTWTWLLMLPMFGTIMWLEATKVTPYTIVSYLVFIILVVWLFVRRKASLTKEQLRLYQLFGLHTERLDLADIRHLQVNRHQVLFTVDGENYNYWLSPKLADAFIKAVERETMTVEQEA</sequence>
<feature type="transmembrane region" description="Helical" evidence="1">
    <location>
        <begin position="12"/>
        <end position="31"/>
    </location>
</feature>
<name>A0A0R2FXV8_9LACO</name>
<dbReference type="RefSeq" id="WP_022791254.1">
    <property type="nucleotide sequence ID" value="NZ_ATUU01000001.1"/>
</dbReference>
<organism evidence="2 3">
    <name type="scientific">Weissella halotolerans DSM 20190</name>
    <dbReference type="NCBI Taxonomy" id="1123500"/>
    <lineage>
        <taxon>Bacteria</taxon>
        <taxon>Bacillati</taxon>
        <taxon>Bacillota</taxon>
        <taxon>Bacilli</taxon>
        <taxon>Lactobacillales</taxon>
        <taxon>Lactobacillaceae</taxon>
        <taxon>Weissella</taxon>
    </lineage>
</organism>
<protein>
    <recommendedName>
        <fullName evidence="4">Pore-forming protein</fullName>
    </recommendedName>
</protein>
<proteinExistence type="predicted"/>
<dbReference type="EMBL" id="JQAX01000001">
    <property type="protein sequence ID" value="KRN33249.1"/>
    <property type="molecule type" value="Genomic_DNA"/>
</dbReference>
<dbReference type="AlphaFoldDB" id="A0A0R2FXV8"/>
<reference evidence="2 3" key="1">
    <citation type="journal article" date="2015" name="Genome Announc.">
        <title>Expanding the biotechnology potential of lactobacilli through comparative genomics of 213 strains and associated genera.</title>
        <authorList>
            <person name="Sun Z."/>
            <person name="Harris H.M."/>
            <person name="McCann A."/>
            <person name="Guo C."/>
            <person name="Argimon S."/>
            <person name="Zhang W."/>
            <person name="Yang X."/>
            <person name="Jeffery I.B."/>
            <person name="Cooney J.C."/>
            <person name="Kagawa T.F."/>
            <person name="Liu W."/>
            <person name="Song Y."/>
            <person name="Salvetti E."/>
            <person name="Wrobel A."/>
            <person name="Rasinkangas P."/>
            <person name="Parkhill J."/>
            <person name="Rea M.C."/>
            <person name="O'Sullivan O."/>
            <person name="Ritari J."/>
            <person name="Douillard F.P."/>
            <person name="Paul Ross R."/>
            <person name="Yang R."/>
            <person name="Briner A.E."/>
            <person name="Felis G.E."/>
            <person name="de Vos W.M."/>
            <person name="Barrangou R."/>
            <person name="Klaenhammer T.R."/>
            <person name="Caufield P.W."/>
            <person name="Cui Y."/>
            <person name="Zhang H."/>
            <person name="O'Toole P.W."/>
        </authorList>
    </citation>
    <scope>NUCLEOTIDE SEQUENCE [LARGE SCALE GENOMIC DNA]</scope>
    <source>
        <strain evidence="2 3">DSM 20190</strain>
    </source>
</reference>
<comment type="caution">
    <text evidence="2">The sequence shown here is derived from an EMBL/GenBank/DDBJ whole genome shotgun (WGS) entry which is preliminary data.</text>
</comment>
<evidence type="ECO:0000313" key="2">
    <source>
        <dbReference type="EMBL" id="KRN33249.1"/>
    </source>
</evidence>
<keyword evidence="3" id="KW-1185">Reference proteome</keyword>
<dbReference type="OrthoDB" id="2146062at2"/>
<dbReference type="InParanoid" id="A0A0R2FXV8"/>
<keyword evidence="1" id="KW-0472">Membrane</keyword>
<keyword evidence="1" id="KW-0812">Transmembrane</keyword>